<dbReference type="EMBL" id="JAGTJQ010000002">
    <property type="protein sequence ID" value="KAH7037554.1"/>
    <property type="molecule type" value="Genomic_DNA"/>
</dbReference>
<evidence type="ECO:0000256" key="1">
    <source>
        <dbReference type="SAM" id="Phobius"/>
    </source>
</evidence>
<sequence length="544" mass="61760">MAGFLKWSSNTRATEDDQYASLPLNASDGDDTLRHVPVASGPVPRWLQPSAKQARGWFYKLIPFCIAAPFGLTERKLPKVASTTYLNGVRGLACWVVLNHHLTGEIDRPWIFRPYGVEPLAENNHFVQLPLIRAVHTGKGMVCIFFALSGFVLSYSTLRKVNSKSGLAVSDELLTSFCSSILRRGIRLFAPMLALVFIQAFVCRYVPFVSDFDDKAPNLFQHLLNFWHQAVPVMNPFNWRTPEQLPNHFQQCWTLGYEYRLSLAVFLMLIATCRLRTVPRKAILVGFMAWANYVDQRWDIICFFGGMIVAELRFAPLSADIGRLIGRPDFKPNKWISTVAGVVAVLLGLMFCSWPENQPGAVYPYKAFYWITPQIFQDSLKIAPGEGWIWYWGSIGAVLMIWGLEQLPLLQRFLAIAPISYLGEISYSFYLFQRMARVAVGEPILKYVVKEWQWSHVPAFVLYYFSTLIWTILVSDYFWRAVDLNSVVLARKVVVDWLGVGKKVDIAEAAYAPVPSREDMAYGGLGEGYDTSLPMTELEPKARD</sequence>
<feature type="transmembrane region" description="Helical" evidence="1">
    <location>
        <begin position="259"/>
        <end position="277"/>
    </location>
</feature>
<name>A0A9P8YGH5_9PEZI</name>
<feature type="transmembrane region" description="Helical" evidence="1">
    <location>
        <begin position="298"/>
        <end position="315"/>
    </location>
</feature>
<keyword evidence="3" id="KW-0012">Acyltransferase</keyword>
<keyword evidence="3" id="KW-0808">Transferase</keyword>
<keyword evidence="4" id="KW-1185">Reference proteome</keyword>
<feature type="transmembrane region" description="Helical" evidence="1">
    <location>
        <begin position="388"/>
        <end position="404"/>
    </location>
</feature>
<keyword evidence="1" id="KW-1133">Transmembrane helix</keyword>
<evidence type="ECO:0000313" key="4">
    <source>
        <dbReference type="Proteomes" id="UP000756346"/>
    </source>
</evidence>
<reference evidence="3" key="1">
    <citation type="journal article" date="2021" name="Nat. Commun.">
        <title>Genetic determinants of endophytism in the Arabidopsis root mycobiome.</title>
        <authorList>
            <person name="Mesny F."/>
            <person name="Miyauchi S."/>
            <person name="Thiergart T."/>
            <person name="Pickel B."/>
            <person name="Atanasova L."/>
            <person name="Karlsson M."/>
            <person name="Huettel B."/>
            <person name="Barry K.W."/>
            <person name="Haridas S."/>
            <person name="Chen C."/>
            <person name="Bauer D."/>
            <person name="Andreopoulos W."/>
            <person name="Pangilinan J."/>
            <person name="LaButti K."/>
            <person name="Riley R."/>
            <person name="Lipzen A."/>
            <person name="Clum A."/>
            <person name="Drula E."/>
            <person name="Henrissat B."/>
            <person name="Kohler A."/>
            <person name="Grigoriev I.V."/>
            <person name="Martin F.M."/>
            <person name="Hacquard S."/>
        </authorList>
    </citation>
    <scope>NUCLEOTIDE SEQUENCE</scope>
    <source>
        <strain evidence="3">MPI-CAGE-CH-0230</strain>
    </source>
</reference>
<dbReference type="GO" id="GO:0016747">
    <property type="term" value="F:acyltransferase activity, transferring groups other than amino-acyl groups"/>
    <property type="evidence" value="ECO:0007669"/>
    <property type="project" value="InterPro"/>
</dbReference>
<feature type="transmembrane region" description="Helical" evidence="1">
    <location>
        <begin position="410"/>
        <end position="432"/>
    </location>
</feature>
<evidence type="ECO:0000313" key="3">
    <source>
        <dbReference type="EMBL" id="KAH7037554.1"/>
    </source>
</evidence>
<feature type="transmembrane region" description="Helical" evidence="1">
    <location>
        <begin position="460"/>
        <end position="479"/>
    </location>
</feature>
<keyword evidence="1" id="KW-0472">Membrane</keyword>
<dbReference type="RefSeq" id="XP_046016675.1">
    <property type="nucleotide sequence ID" value="XM_046163197.1"/>
</dbReference>
<feature type="transmembrane region" description="Helical" evidence="1">
    <location>
        <begin position="138"/>
        <end position="158"/>
    </location>
</feature>
<protein>
    <submittedName>
        <fullName evidence="3">Acyltransferase family-domain-containing protein</fullName>
    </submittedName>
</protein>
<dbReference type="AlphaFoldDB" id="A0A9P8YGH5"/>
<keyword evidence="1" id="KW-0812">Transmembrane</keyword>
<organism evidence="3 4">
    <name type="scientific">Microdochium trichocladiopsis</name>
    <dbReference type="NCBI Taxonomy" id="1682393"/>
    <lineage>
        <taxon>Eukaryota</taxon>
        <taxon>Fungi</taxon>
        <taxon>Dikarya</taxon>
        <taxon>Ascomycota</taxon>
        <taxon>Pezizomycotina</taxon>
        <taxon>Sordariomycetes</taxon>
        <taxon>Xylariomycetidae</taxon>
        <taxon>Xylariales</taxon>
        <taxon>Microdochiaceae</taxon>
        <taxon>Microdochium</taxon>
    </lineage>
</organism>
<accession>A0A9P8YGH5</accession>
<feature type="domain" description="Acyltransferase 3" evidence="2">
    <location>
        <begin position="85"/>
        <end position="475"/>
    </location>
</feature>
<dbReference type="Pfam" id="PF01757">
    <property type="entry name" value="Acyl_transf_3"/>
    <property type="match status" value="1"/>
</dbReference>
<dbReference type="InterPro" id="IPR002656">
    <property type="entry name" value="Acyl_transf_3_dom"/>
</dbReference>
<dbReference type="Proteomes" id="UP000756346">
    <property type="component" value="Unassembled WGS sequence"/>
</dbReference>
<dbReference type="OrthoDB" id="5819582at2759"/>
<dbReference type="InterPro" id="IPR050879">
    <property type="entry name" value="Acyltransferase_3"/>
</dbReference>
<feature type="transmembrane region" description="Helical" evidence="1">
    <location>
        <begin position="335"/>
        <end position="354"/>
    </location>
</feature>
<evidence type="ECO:0000259" key="2">
    <source>
        <dbReference type="Pfam" id="PF01757"/>
    </source>
</evidence>
<comment type="caution">
    <text evidence="3">The sequence shown here is derived from an EMBL/GenBank/DDBJ whole genome shotgun (WGS) entry which is preliminary data.</text>
</comment>
<feature type="transmembrane region" description="Helical" evidence="1">
    <location>
        <begin position="188"/>
        <end position="207"/>
    </location>
</feature>
<dbReference type="PANTHER" id="PTHR23028">
    <property type="entry name" value="ACETYLTRANSFERASE"/>
    <property type="match status" value="1"/>
</dbReference>
<dbReference type="GeneID" id="70192743"/>
<proteinExistence type="predicted"/>
<gene>
    <name evidence="3" type="ORF">B0I36DRAFT_67700</name>
</gene>
<dbReference type="PANTHER" id="PTHR23028:SF134">
    <property type="entry name" value="PUTATIVE (AFU_ORTHOLOGUE AFUA_4G08520)-RELATED"/>
    <property type="match status" value="1"/>
</dbReference>